<dbReference type="Gene3D" id="2.40.10.220">
    <property type="entry name" value="predicted glycosyltransferase like domains"/>
    <property type="match status" value="1"/>
</dbReference>
<accession>A0A933SCQ1</accession>
<comment type="caution">
    <text evidence="2">The sequence shown here is derived from an EMBL/GenBank/DDBJ whole genome shotgun (WGS) entry which is preliminary data.</text>
</comment>
<feature type="domain" description="PilZ" evidence="1">
    <location>
        <begin position="8"/>
        <end position="103"/>
    </location>
</feature>
<sequence>MTDFPFHREFTRVPIHIWGTFRDDSGELLTAEINNLSMRGCHSSTFEGLPEGGRYHLTLFTEDEDSALHFTVEARIVRSDPDGMGIEFFELPLESFEHLRNMVLLNSHDPAQVEREFREHIGIRKAG</sequence>
<evidence type="ECO:0000259" key="1">
    <source>
        <dbReference type="Pfam" id="PF07238"/>
    </source>
</evidence>
<organism evidence="2 3">
    <name type="scientific">Eiseniibacteriota bacterium</name>
    <dbReference type="NCBI Taxonomy" id="2212470"/>
    <lineage>
        <taxon>Bacteria</taxon>
        <taxon>Candidatus Eiseniibacteriota</taxon>
    </lineage>
</organism>
<protein>
    <submittedName>
        <fullName evidence="2">PilZ domain-containing protein</fullName>
    </submittedName>
</protein>
<gene>
    <name evidence="2" type="ORF">HZA61_07365</name>
</gene>
<dbReference type="AlphaFoldDB" id="A0A933SCQ1"/>
<name>A0A933SCQ1_UNCEI</name>
<dbReference type="GO" id="GO:0035438">
    <property type="term" value="F:cyclic-di-GMP binding"/>
    <property type="evidence" value="ECO:0007669"/>
    <property type="project" value="InterPro"/>
</dbReference>
<dbReference type="EMBL" id="JACRIW010000048">
    <property type="protein sequence ID" value="MBI5169290.1"/>
    <property type="molecule type" value="Genomic_DNA"/>
</dbReference>
<proteinExistence type="predicted"/>
<dbReference type="Pfam" id="PF07238">
    <property type="entry name" value="PilZ"/>
    <property type="match status" value="1"/>
</dbReference>
<dbReference type="SUPFAM" id="SSF141371">
    <property type="entry name" value="PilZ domain-like"/>
    <property type="match status" value="1"/>
</dbReference>
<reference evidence="2" key="1">
    <citation type="submission" date="2020-07" db="EMBL/GenBank/DDBJ databases">
        <title>Huge and variable diversity of episymbiotic CPR bacteria and DPANN archaea in groundwater ecosystems.</title>
        <authorList>
            <person name="He C.Y."/>
            <person name="Keren R."/>
            <person name="Whittaker M."/>
            <person name="Farag I.F."/>
            <person name="Doudna J."/>
            <person name="Cate J.H.D."/>
            <person name="Banfield J.F."/>
        </authorList>
    </citation>
    <scope>NUCLEOTIDE SEQUENCE</scope>
    <source>
        <strain evidence="2">NC_groundwater_1813_Pr3_B-0.1um_71_17</strain>
    </source>
</reference>
<evidence type="ECO:0000313" key="3">
    <source>
        <dbReference type="Proteomes" id="UP000696931"/>
    </source>
</evidence>
<dbReference type="InterPro" id="IPR009875">
    <property type="entry name" value="PilZ_domain"/>
</dbReference>
<evidence type="ECO:0000313" key="2">
    <source>
        <dbReference type="EMBL" id="MBI5169290.1"/>
    </source>
</evidence>
<dbReference type="Proteomes" id="UP000696931">
    <property type="component" value="Unassembled WGS sequence"/>
</dbReference>